<keyword evidence="1" id="KW-0175">Coiled coil</keyword>
<name>A0ABM1JA82_POLDO</name>
<dbReference type="GeneID" id="107073294"/>
<evidence type="ECO:0000256" key="1">
    <source>
        <dbReference type="SAM" id="Coils"/>
    </source>
</evidence>
<evidence type="ECO:0000259" key="3">
    <source>
        <dbReference type="Pfam" id="PF22073"/>
    </source>
</evidence>
<feature type="region of interest" description="Disordered" evidence="2">
    <location>
        <begin position="294"/>
        <end position="314"/>
    </location>
</feature>
<proteinExistence type="predicted"/>
<dbReference type="RefSeq" id="XP_015189370.1">
    <property type="nucleotide sequence ID" value="XM_015333884.1"/>
</dbReference>
<feature type="domain" description="Cep192/Spd-2-like" evidence="3">
    <location>
        <begin position="956"/>
        <end position="1072"/>
    </location>
</feature>
<feature type="region of interest" description="Disordered" evidence="2">
    <location>
        <begin position="389"/>
        <end position="426"/>
    </location>
</feature>
<evidence type="ECO:0000256" key="2">
    <source>
        <dbReference type="SAM" id="MobiDB-lite"/>
    </source>
</evidence>
<feature type="coiled-coil region" evidence="1">
    <location>
        <begin position="70"/>
        <end position="107"/>
    </location>
</feature>
<organism evidence="5 6">
    <name type="scientific">Polistes dominula</name>
    <name type="common">European paper wasp</name>
    <name type="synonym">Vespa dominula</name>
    <dbReference type="NCBI Taxonomy" id="743375"/>
    <lineage>
        <taxon>Eukaryota</taxon>
        <taxon>Metazoa</taxon>
        <taxon>Ecdysozoa</taxon>
        <taxon>Arthropoda</taxon>
        <taxon>Hexapoda</taxon>
        <taxon>Insecta</taxon>
        <taxon>Pterygota</taxon>
        <taxon>Neoptera</taxon>
        <taxon>Endopterygota</taxon>
        <taxon>Hymenoptera</taxon>
        <taxon>Apocrita</taxon>
        <taxon>Aculeata</taxon>
        <taxon>Vespoidea</taxon>
        <taxon>Vespidae</taxon>
        <taxon>Polistinae</taxon>
        <taxon>Polistini</taxon>
        <taxon>Polistes</taxon>
    </lineage>
</organism>
<dbReference type="Pfam" id="PF22074">
    <property type="entry name" value="Cep192_D5"/>
    <property type="match status" value="1"/>
</dbReference>
<protein>
    <submittedName>
        <fullName evidence="6">Uncharacterized protein LOC107073294 isoform X1</fullName>
    </submittedName>
</protein>
<feature type="domain" description="Cep192-like" evidence="4">
    <location>
        <begin position="1082"/>
        <end position="1238"/>
    </location>
</feature>
<dbReference type="Pfam" id="PF22073">
    <property type="entry name" value="Cep192_D4"/>
    <property type="match status" value="1"/>
</dbReference>
<evidence type="ECO:0000313" key="6">
    <source>
        <dbReference type="RefSeq" id="XP_015189370.1"/>
    </source>
</evidence>
<feature type="region of interest" description="Disordered" evidence="2">
    <location>
        <begin position="923"/>
        <end position="951"/>
    </location>
</feature>
<dbReference type="InterPro" id="IPR054090">
    <property type="entry name" value="Cep192_Spd-2-like_dom"/>
</dbReference>
<evidence type="ECO:0000313" key="5">
    <source>
        <dbReference type="Proteomes" id="UP000694924"/>
    </source>
</evidence>
<reference evidence="6" key="1">
    <citation type="submission" date="2025-08" db="UniProtKB">
        <authorList>
            <consortium name="RefSeq"/>
        </authorList>
    </citation>
    <scope>IDENTIFICATION</scope>
    <source>
        <tissue evidence="6">Whole body</tissue>
    </source>
</reference>
<accession>A0ABM1JA82</accession>
<gene>
    <name evidence="6" type="primary">LOC107073294</name>
</gene>
<dbReference type="Proteomes" id="UP000694924">
    <property type="component" value="Unplaced"/>
</dbReference>
<evidence type="ECO:0000259" key="4">
    <source>
        <dbReference type="Pfam" id="PF22074"/>
    </source>
</evidence>
<keyword evidence="5" id="KW-1185">Reference proteome</keyword>
<sequence>MSTPPKSSNAELDKTLLCTPLPKASSTVQRKSTLKEKYLDVTYMDENFVRPSLTGTNMLLKSDDSSLGILNNISNLLEETSEINDQVKEESNKLDAEQERARLLLRKCSNIKSSISSSDSINKEDDVNIETIRDYVNSSDQMDVNSFKYNIDNKLKQQDTLHSKYSNSDSIVFKLDEITARSSEMIKNDKSEYFLSPKSIGGGISFDTILAEQQAAQFKDEQFYSISQINSQLLTDEPSWKQNCTYSAPLATNLAKNHLNLSSFSGIIGELDVSVESSSGRKVSIGEFFKRKSENTGNLSNSNKEKPLLGIPVKSPPKKRQLIPLIDSTIVDGSSTTFKEKDQIPTNVTQSIEDHSIMSLSSIAKALEDLDSCTPRRLVDQLIMAKKKRKELERNNDQGNNNNNTYMLSSSDRRSMPATPSTLKIKDNNMSSKLSLDSKTITETFETKPILPRMLSFTSNLDLHTKDILEDVPQIISFKKEEESSTNLQQKLDTDEAQLKDMHSTLKDNILSLSKIKSNKSGMERNEAFKLENISHISKADCSVQQLLTNERSSLETSQLQDIIHIKNGQQICCCIVGMLREADIELTNTGDKWIICLFSAFQLQGDKQNIILHLPQDKILIEPNSTRSIKIGIKVTKKTNNPVIVILHIIITDMVTRKESIIKHMIYVESEELQVNVLTPNEELDFGSIVENTIKTLSIKLQNKNNMILPITLSVVHDGPKIFSINNLQDDLTHELKPCEQFTAVVQCEGTSSLLSSELLQNQLVSVKAKLLIQANNKKDDTVIIKEIPLFVKIGQCKIQLVDTELPLEIPTKKMKYVTIINLGKLPILITASIIQDEQFSNHVEDFSVKPESLMLLHNATDKFLITFKPRQNDNRDRHVKIKLTIGNNIYYYSVIGKQNLPTEVEHENHLRCETPQQLYNAISPNSPQSVKSNRSGRNSPISSVSGSTVAGDQIPIKSTHAALVWGSIKPNKSNIKEFTIRNMSENRIKLQVQIFDNNNSFLFLKDHQITSPNIVLLLHRMESRTLSVAFCPRHIGAATGRIVFSHYEIKKEENNKSRPTKAIFLYGYGGFSRVILSNIVKDIGEKMLLPLGKLNSDGILNANIKLENIGDLCSYAKVKLTPKAIYPSMLSSWKISPTELLLEPKETQWITLQFQPKKEDLVLLRQRSNVCHVGTINIIYGDEPTRWRIRRLYSKIKSASDLNGGESEPFRNIVYPLCKIFPGEQMMSDLNLIKDSIHNLSDLCHGVRQHEIMLTVETNADESMSMMHDNADESQLYYSLCSDNSHIYESSGKSFLPLETIIGDHGINDECQQQQQQQQHMYDDYFTVSPDVVSLIPSIKNEAVVTILSSNRVAQPYETVLSNTDVLSILPAEGMIPAGKGFPLRIKCKQKVQRSLEATLEIYTENHRRDVKIKVAVVR</sequence>
<dbReference type="InterPro" id="IPR054091">
    <property type="entry name" value="Cep192-like_D5"/>
</dbReference>